<keyword evidence="4" id="KW-1185">Reference proteome</keyword>
<proteinExistence type="inferred from homology"/>
<evidence type="ECO:0000313" key="4">
    <source>
        <dbReference type="Proteomes" id="UP001159641"/>
    </source>
</evidence>
<dbReference type="PANTHER" id="PTHR23421">
    <property type="entry name" value="BETA-GALACTOSIDASE RELATED"/>
    <property type="match status" value="1"/>
</dbReference>
<organism evidence="3 4">
    <name type="scientific">Eschrichtius robustus</name>
    <name type="common">California gray whale</name>
    <name type="synonym">Eschrichtius gibbosus</name>
    <dbReference type="NCBI Taxonomy" id="9764"/>
    <lineage>
        <taxon>Eukaryota</taxon>
        <taxon>Metazoa</taxon>
        <taxon>Chordata</taxon>
        <taxon>Craniata</taxon>
        <taxon>Vertebrata</taxon>
        <taxon>Euteleostomi</taxon>
        <taxon>Mammalia</taxon>
        <taxon>Eutheria</taxon>
        <taxon>Laurasiatheria</taxon>
        <taxon>Artiodactyla</taxon>
        <taxon>Whippomorpha</taxon>
        <taxon>Cetacea</taxon>
        <taxon>Mysticeti</taxon>
        <taxon>Eschrichtiidae</taxon>
        <taxon>Eschrichtius</taxon>
    </lineage>
</organism>
<dbReference type="AlphaFoldDB" id="A0AB34H669"/>
<dbReference type="GO" id="GO:0004553">
    <property type="term" value="F:hydrolase activity, hydrolyzing O-glycosyl compounds"/>
    <property type="evidence" value="ECO:0007669"/>
    <property type="project" value="InterPro"/>
</dbReference>
<sequence length="514" mass="53121">MGTGILGSEVSAGLVQTRPLSSGVSTLALATINLQSQNELQFLTTFLLSVQGEEVQLRRPIGSMEAAFALCYVRGLGAALRPAPGGAVGGFAPPTPRIDAGRGAGVPPVPATPFLEQSRGHRLQDGVPRQWQVRACSTVGAEPALSHGDLGHLVDGSAQPSGGPLLALEAADLCGLVTQMWYECPLGSDGLCALGPDARPTVTGCSAREEGSVARKLRGRRRASTSPAASVHVGRAELGPGMAAASWGQSCAASGHRSSVRPSSVLAEAAGAGGGRCRAAEPALWKLERPHVLGVQPRMVMECWTGWFDSWGGPHSILDSSVAQLPTLCGVDSTPVLENAENPLGPVAYPRSLIDEDLGASRVCAYGPRAAGDPARQFGSPGVWGGEVVRTVSLIGSRQLSVAGRWVGLSCSPCEVRTRLGLESSWKPGSGAGVPSPTMDCEVLETVSAIVDSGSSINLYMFHGGTNFGFISGAVHLQDYKSDVTSYGKCPRRGAPHPCLGSRGASLGDSGWHL</sequence>
<gene>
    <name evidence="3" type="ORF">J1605_022576</name>
</gene>
<evidence type="ECO:0000256" key="1">
    <source>
        <dbReference type="ARBA" id="ARBA00009809"/>
    </source>
</evidence>
<dbReference type="EMBL" id="JAIQCJ010001628">
    <property type="protein sequence ID" value="KAJ8788282.1"/>
    <property type="molecule type" value="Genomic_DNA"/>
</dbReference>
<dbReference type="SUPFAM" id="SSF51445">
    <property type="entry name" value="(Trans)glycosidases"/>
    <property type="match status" value="1"/>
</dbReference>
<dbReference type="InterPro" id="IPR031330">
    <property type="entry name" value="Gly_Hdrlase_35_cat"/>
</dbReference>
<comment type="caution">
    <text evidence="3">The sequence shown here is derived from an EMBL/GenBank/DDBJ whole genome shotgun (WGS) entry which is preliminary data.</text>
</comment>
<evidence type="ECO:0000259" key="2">
    <source>
        <dbReference type="Pfam" id="PF01301"/>
    </source>
</evidence>
<name>A0AB34H669_ESCRO</name>
<dbReference type="InterPro" id="IPR001944">
    <property type="entry name" value="Glycoside_Hdrlase_35"/>
</dbReference>
<feature type="domain" description="Glycoside hydrolase 35 catalytic" evidence="2">
    <location>
        <begin position="442"/>
        <end position="487"/>
    </location>
</feature>
<comment type="similarity">
    <text evidence="1">Belongs to the glycosyl hydrolase 35 family.</text>
</comment>
<protein>
    <recommendedName>
        <fullName evidence="2">Glycoside hydrolase 35 catalytic domain-containing protein</fullName>
    </recommendedName>
</protein>
<dbReference type="Proteomes" id="UP001159641">
    <property type="component" value="Unassembled WGS sequence"/>
</dbReference>
<dbReference type="Pfam" id="PF01301">
    <property type="entry name" value="Glyco_hydro_35"/>
    <property type="match status" value="1"/>
</dbReference>
<dbReference type="Gene3D" id="3.20.20.80">
    <property type="entry name" value="Glycosidases"/>
    <property type="match status" value="1"/>
</dbReference>
<evidence type="ECO:0000313" key="3">
    <source>
        <dbReference type="EMBL" id="KAJ8788282.1"/>
    </source>
</evidence>
<dbReference type="InterPro" id="IPR017853">
    <property type="entry name" value="GH"/>
</dbReference>
<dbReference type="GO" id="GO:0005975">
    <property type="term" value="P:carbohydrate metabolic process"/>
    <property type="evidence" value="ECO:0007669"/>
    <property type="project" value="InterPro"/>
</dbReference>
<reference evidence="3 4" key="1">
    <citation type="submission" date="2022-11" db="EMBL/GenBank/DDBJ databases">
        <title>Whole genome sequence of Eschrichtius robustus ER-17-0199.</title>
        <authorList>
            <person name="Bruniche-Olsen A."/>
            <person name="Black A.N."/>
            <person name="Fields C.J."/>
            <person name="Walden K."/>
            <person name="Dewoody J.A."/>
        </authorList>
    </citation>
    <scope>NUCLEOTIDE SEQUENCE [LARGE SCALE GENOMIC DNA]</scope>
    <source>
        <strain evidence="3">ER-17-0199</strain>
        <tissue evidence="3">Blubber</tissue>
    </source>
</reference>
<accession>A0AB34H669</accession>